<proteinExistence type="predicted"/>
<comment type="caution">
    <text evidence="1">The sequence shown here is derived from an EMBL/GenBank/DDBJ whole genome shotgun (WGS) entry which is preliminary data.</text>
</comment>
<gene>
    <name evidence="1" type="ORF">F5148DRAFT_510584</name>
</gene>
<dbReference type="EMBL" id="JAGFNK010000034">
    <property type="protein sequence ID" value="KAI9510791.1"/>
    <property type="molecule type" value="Genomic_DNA"/>
</dbReference>
<reference evidence="1" key="1">
    <citation type="submission" date="2021-03" db="EMBL/GenBank/DDBJ databases">
        <title>Evolutionary priming and transition to the ectomycorrhizal habit in an iconic lineage of mushroom-forming fungi: is preadaptation a requirement?</title>
        <authorList>
            <consortium name="DOE Joint Genome Institute"/>
            <person name="Looney B.P."/>
            <person name="Miyauchi S."/>
            <person name="Morin E."/>
            <person name="Drula E."/>
            <person name="Courty P.E."/>
            <person name="Chicoki N."/>
            <person name="Fauchery L."/>
            <person name="Kohler A."/>
            <person name="Kuo A."/>
            <person name="LaButti K."/>
            <person name="Pangilinan J."/>
            <person name="Lipzen A."/>
            <person name="Riley R."/>
            <person name="Andreopoulos W."/>
            <person name="He G."/>
            <person name="Johnson J."/>
            <person name="Barry K.W."/>
            <person name="Grigoriev I.V."/>
            <person name="Nagy L."/>
            <person name="Hibbett D."/>
            <person name="Henrissat B."/>
            <person name="Matheny P.B."/>
            <person name="Labbe J."/>
            <person name="Martin A.F."/>
        </authorList>
    </citation>
    <scope>NUCLEOTIDE SEQUENCE</scope>
    <source>
        <strain evidence="1">BPL698</strain>
    </source>
</reference>
<keyword evidence="2" id="KW-1185">Reference proteome</keyword>
<dbReference type="Proteomes" id="UP001207468">
    <property type="component" value="Unassembled WGS sequence"/>
</dbReference>
<organism evidence="1 2">
    <name type="scientific">Russula earlei</name>
    <dbReference type="NCBI Taxonomy" id="71964"/>
    <lineage>
        <taxon>Eukaryota</taxon>
        <taxon>Fungi</taxon>
        <taxon>Dikarya</taxon>
        <taxon>Basidiomycota</taxon>
        <taxon>Agaricomycotina</taxon>
        <taxon>Agaricomycetes</taxon>
        <taxon>Russulales</taxon>
        <taxon>Russulaceae</taxon>
        <taxon>Russula</taxon>
    </lineage>
</organism>
<evidence type="ECO:0000313" key="2">
    <source>
        <dbReference type="Proteomes" id="UP001207468"/>
    </source>
</evidence>
<name>A0ACC0UGM5_9AGAM</name>
<protein>
    <submittedName>
        <fullName evidence="1">NADP-dependent oxidoreductase domain-containing protein</fullName>
    </submittedName>
</protein>
<sequence length="340" mass="37107">MAVPTTTLNDGNEIPVLAFGTGSKFKGKDVTDVVEQALEAGFSHIDSAAIYANEQYVGAAIHESGLARQDIWITTKYDGGDPLDAVHTSLRKLGVRYLDLYLIHSPFLIGNGDIESLWDNMIKIRGAGLTRSIGVSNFTIGWLQRIVKTGKVVPAVNQIHLHPYNYASWKDVLEFCAKHDIVTEAYGCLAPITTYPDGPLDPVLAAIAHRIGGSPAQVIFKWAHAKGFVVVTTTARRTHLDDYLRVIHLRVSLPRSPFISVSADVVTPDRFFFVADLTPEEVATIDKAGAQGPPVPAQSTILSCPKQLHAYLRIALGIFVILFAIVLCRRLVSLALSCMH</sequence>
<accession>A0ACC0UGM5</accession>
<evidence type="ECO:0000313" key="1">
    <source>
        <dbReference type="EMBL" id="KAI9510791.1"/>
    </source>
</evidence>